<organism evidence="1 2">
    <name type="scientific">Trichonephila inaurata madagascariensis</name>
    <dbReference type="NCBI Taxonomy" id="2747483"/>
    <lineage>
        <taxon>Eukaryota</taxon>
        <taxon>Metazoa</taxon>
        <taxon>Ecdysozoa</taxon>
        <taxon>Arthropoda</taxon>
        <taxon>Chelicerata</taxon>
        <taxon>Arachnida</taxon>
        <taxon>Araneae</taxon>
        <taxon>Araneomorphae</taxon>
        <taxon>Entelegynae</taxon>
        <taxon>Araneoidea</taxon>
        <taxon>Nephilidae</taxon>
        <taxon>Trichonephila</taxon>
        <taxon>Trichonephila inaurata</taxon>
    </lineage>
</organism>
<evidence type="ECO:0000313" key="2">
    <source>
        <dbReference type="Proteomes" id="UP000886998"/>
    </source>
</evidence>
<gene>
    <name evidence="1" type="ORF">TNIN_469411</name>
</gene>
<keyword evidence="2" id="KW-1185">Reference proteome</keyword>
<reference evidence="1" key="1">
    <citation type="submission" date="2020-08" db="EMBL/GenBank/DDBJ databases">
        <title>Multicomponent nature underlies the extraordinary mechanical properties of spider dragline silk.</title>
        <authorList>
            <person name="Kono N."/>
            <person name="Nakamura H."/>
            <person name="Mori M."/>
            <person name="Yoshida Y."/>
            <person name="Ohtoshi R."/>
            <person name="Malay A.D."/>
            <person name="Moran D.A.P."/>
            <person name="Tomita M."/>
            <person name="Numata K."/>
            <person name="Arakawa K."/>
        </authorList>
    </citation>
    <scope>NUCLEOTIDE SEQUENCE</scope>
</reference>
<protein>
    <submittedName>
        <fullName evidence="1">Uncharacterized protein</fullName>
    </submittedName>
</protein>
<proteinExistence type="predicted"/>
<dbReference type="OrthoDB" id="4843387at2759"/>
<accession>A0A8X6XNQ5</accession>
<dbReference type="EMBL" id="BMAV01010686">
    <property type="protein sequence ID" value="GFY55977.1"/>
    <property type="molecule type" value="Genomic_DNA"/>
</dbReference>
<name>A0A8X6XNQ5_9ARAC</name>
<evidence type="ECO:0000313" key="1">
    <source>
        <dbReference type="EMBL" id="GFY55977.1"/>
    </source>
</evidence>
<dbReference type="AlphaFoldDB" id="A0A8X6XNQ5"/>
<dbReference type="Proteomes" id="UP000886998">
    <property type="component" value="Unassembled WGS sequence"/>
</dbReference>
<sequence length="83" mass="9309">MKWPARPPDLNPLEHIGDALDRVIASSYNTFGAKKCLMKNYANLHITSRLLFTKNYFSPKANGVLEAFPELSLLTTAPRGTHH</sequence>
<comment type="caution">
    <text evidence="1">The sequence shown here is derived from an EMBL/GenBank/DDBJ whole genome shotgun (WGS) entry which is preliminary data.</text>
</comment>